<feature type="compositionally biased region" description="Basic and acidic residues" evidence="1">
    <location>
        <begin position="786"/>
        <end position="801"/>
    </location>
</feature>
<reference evidence="2" key="1">
    <citation type="journal article" date="2023" name="Mol. Phylogenet. Evol.">
        <title>Genome-scale phylogeny and comparative genomics of the fungal order Sordariales.</title>
        <authorList>
            <person name="Hensen N."/>
            <person name="Bonometti L."/>
            <person name="Westerberg I."/>
            <person name="Brannstrom I.O."/>
            <person name="Guillou S."/>
            <person name="Cros-Aarteil S."/>
            <person name="Calhoun S."/>
            <person name="Haridas S."/>
            <person name="Kuo A."/>
            <person name="Mondo S."/>
            <person name="Pangilinan J."/>
            <person name="Riley R."/>
            <person name="LaButti K."/>
            <person name="Andreopoulos B."/>
            <person name="Lipzen A."/>
            <person name="Chen C."/>
            <person name="Yan M."/>
            <person name="Daum C."/>
            <person name="Ng V."/>
            <person name="Clum A."/>
            <person name="Steindorff A."/>
            <person name="Ohm R.A."/>
            <person name="Martin F."/>
            <person name="Silar P."/>
            <person name="Natvig D.O."/>
            <person name="Lalanne C."/>
            <person name="Gautier V."/>
            <person name="Ament-Velasquez S.L."/>
            <person name="Kruys A."/>
            <person name="Hutchinson M.I."/>
            <person name="Powell A.J."/>
            <person name="Barry K."/>
            <person name="Miller A.N."/>
            <person name="Grigoriev I.V."/>
            <person name="Debuchy R."/>
            <person name="Gladieux P."/>
            <person name="Hiltunen Thoren M."/>
            <person name="Johannesson H."/>
        </authorList>
    </citation>
    <scope>NUCLEOTIDE SEQUENCE</scope>
    <source>
        <strain evidence="2">PSN293</strain>
    </source>
</reference>
<feature type="compositionally biased region" description="Basic and acidic residues" evidence="1">
    <location>
        <begin position="888"/>
        <end position="913"/>
    </location>
</feature>
<dbReference type="EMBL" id="MU858160">
    <property type="protein sequence ID" value="KAK4210976.1"/>
    <property type="molecule type" value="Genomic_DNA"/>
</dbReference>
<dbReference type="AlphaFoldDB" id="A0AAN6Y410"/>
<accession>A0AAN6Y410</accession>
<sequence length="927" mass="101902">MSLIPTPTGPLPMAPTWTLAAPLTTPWTQPAACVTPLPRFHQGICDANGCTPDAFHDTGLGDGWINLPYETAPGSMTETQCQPPGYNDRVGFAFRPATGCPAGYTAALSTTHWSATDLAVLTCCPSNYAISTSTHTDTDGYTWVGGGCRSQWTLTSGQPYLGVAIGFPTESLLLNSSGTIIPTTSLMYTESVISTGYITASTTTATIIQPYLKIVVPTQSVPASNATPQFSVFNLPFIYSILVTVGIGVGGLALLCIFCCCIRRCSSSGGSRLPPPVTAPPYTGTSIPVPVRNTYAASCRHSRSTLCSSRLSYESTCCACKDSRPASLSLTVYSRTATYCYSCQQHWRSCLASQVPVEWRVADNVEDFIDQLIEDRKCVHGIVGAACSRCPTGSKRCCACVDPRVGQLLSQETRASSYCETCRDFFRECTPAECPAEWRLADLQCEHSRSKACSQAKQFEPTCCACKDTRKGTMPRHDRTATYCASCSTHWNAAAVSLLPRSWGIKCDHGDQYNRCSTHRSRGQCCACLDNRSGPVGFNKKVRIATYCSPCSTYWTNTDDSLSPRLWNLKCPHGRANAWEKGISYTSGPCCCACKDTNRTMLPKASRLRGYCVTCRSFWNGTPENECPPEWQLGCRHNGMAVTCLNSGPIKVKCCACNDKRSKNLPKASRVRSYCATCEATWKAKPDSQCPPEWRLMEPRSDCKHSMALECAKSPDGDAKCCACRDGRKFIALPTRLSSFCPPCRSAWQRQPDKKTPAGWLVSEKDIPLRYFREGCLPRKPVTTYARERPETHSRQFDEGPRYGAPRYGRKEEPVRSPPLPSNNPFRRKPPTESKESPSVVAMSQYTVHVTPFQPAQEVDYQGYEEKGPQRNGPRFTVVPDSPTPQRQTDEKRHSAFTEPPKKKDSGAPHPPRDIIGTFCLRKGSDL</sequence>
<evidence type="ECO:0000256" key="1">
    <source>
        <dbReference type="SAM" id="MobiDB-lite"/>
    </source>
</evidence>
<evidence type="ECO:0000313" key="3">
    <source>
        <dbReference type="Proteomes" id="UP001301769"/>
    </source>
</evidence>
<evidence type="ECO:0000313" key="2">
    <source>
        <dbReference type="EMBL" id="KAK4210976.1"/>
    </source>
</evidence>
<keyword evidence="3" id="KW-1185">Reference proteome</keyword>
<reference evidence="2" key="2">
    <citation type="submission" date="2023-05" db="EMBL/GenBank/DDBJ databases">
        <authorList>
            <consortium name="Lawrence Berkeley National Laboratory"/>
            <person name="Steindorff A."/>
            <person name="Hensen N."/>
            <person name="Bonometti L."/>
            <person name="Westerberg I."/>
            <person name="Brannstrom I.O."/>
            <person name="Guillou S."/>
            <person name="Cros-Aarteil S."/>
            <person name="Calhoun S."/>
            <person name="Haridas S."/>
            <person name="Kuo A."/>
            <person name="Mondo S."/>
            <person name="Pangilinan J."/>
            <person name="Riley R."/>
            <person name="Labutti K."/>
            <person name="Andreopoulos B."/>
            <person name="Lipzen A."/>
            <person name="Chen C."/>
            <person name="Yanf M."/>
            <person name="Daum C."/>
            <person name="Ng V."/>
            <person name="Clum A."/>
            <person name="Ohm R."/>
            <person name="Martin F."/>
            <person name="Silar P."/>
            <person name="Natvig D."/>
            <person name="Lalanne C."/>
            <person name="Gautier V."/>
            <person name="Ament-Velasquez S.L."/>
            <person name="Kruys A."/>
            <person name="Hutchinson M.I."/>
            <person name="Powell A.J."/>
            <person name="Barry K."/>
            <person name="Miller A.N."/>
            <person name="Grigoriev I.V."/>
            <person name="Debuchy R."/>
            <person name="Gladieux P."/>
            <person name="Thoren M.H."/>
            <person name="Johannesson H."/>
        </authorList>
    </citation>
    <scope>NUCLEOTIDE SEQUENCE</scope>
    <source>
        <strain evidence="2">PSN293</strain>
    </source>
</reference>
<protein>
    <submittedName>
        <fullName evidence="2">Uncharacterized protein</fullName>
    </submittedName>
</protein>
<organism evidence="2 3">
    <name type="scientific">Rhypophila decipiens</name>
    <dbReference type="NCBI Taxonomy" id="261697"/>
    <lineage>
        <taxon>Eukaryota</taxon>
        <taxon>Fungi</taxon>
        <taxon>Dikarya</taxon>
        <taxon>Ascomycota</taxon>
        <taxon>Pezizomycotina</taxon>
        <taxon>Sordariomycetes</taxon>
        <taxon>Sordariomycetidae</taxon>
        <taxon>Sordariales</taxon>
        <taxon>Naviculisporaceae</taxon>
        <taxon>Rhypophila</taxon>
    </lineage>
</organism>
<proteinExistence type="predicted"/>
<name>A0AAN6Y410_9PEZI</name>
<gene>
    <name evidence="2" type="ORF">QBC37DRAFT_402880</name>
</gene>
<feature type="region of interest" description="Disordered" evidence="1">
    <location>
        <begin position="861"/>
        <end position="927"/>
    </location>
</feature>
<dbReference type="Proteomes" id="UP001301769">
    <property type="component" value="Unassembled WGS sequence"/>
</dbReference>
<feature type="region of interest" description="Disordered" evidence="1">
    <location>
        <begin position="783"/>
        <end position="841"/>
    </location>
</feature>
<comment type="caution">
    <text evidence="2">The sequence shown here is derived from an EMBL/GenBank/DDBJ whole genome shotgun (WGS) entry which is preliminary data.</text>
</comment>